<evidence type="ECO:0000259" key="6">
    <source>
        <dbReference type="Pfam" id="PF04893"/>
    </source>
</evidence>
<gene>
    <name evidence="7" type="ORF">LFW2832_00676</name>
</gene>
<keyword evidence="4 5" id="KW-0472">Membrane</keyword>
<evidence type="ECO:0000256" key="5">
    <source>
        <dbReference type="SAM" id="Phobius"/>
    </source>
</evidence>
<keyword evidence="3 5" id="KW-1133">Transmembrane helix</keyword>
<sequence length="218" mass="23471">MMNLEVPMKWVRSLIPAELDQIVEKDKGSLIDGLKNIVISSILPAACVFVVFLIMGLLVLAVMGTVGSLAKNGASALEKSGLYGGGYALAGIVMAIAIMILQPIMFILGTGVHWLLATVFGGKGSYSDHAFYASHIQAGLNILAPIIVFGFFIPCIGYLIMFLALAYPIYPYYRLIKKVHDLDRVKAAIVVVAPIVIMIIAAVLLCIPYIAAVFAVKW</sequence>
<feature type="domain" description="Yip1" evidence="6">
    <location>
        <begin position="50"/>
        <end position="204"/>
    </location>
</feature>
<reference evidence="7 8" key="1">
    <citation type="submission" date="2019-08" db="EMBL/GenBank/DDBJ databases">
        <authorList>
            <person name="Vazquez-Campos X."/>
        </authorList>
    </citation>
    <scope>NUCLEOTIDE SEQUENCE [LARGE SCALE GENOMIC DNA]</scope>
    <source>
        <strain evidence="7">LFW-283_2</strain>
    </source>
</reference>
<feature type="transmembrane region" description="Helical" evidence="5">
    <location>
        <begin position="87"/>
        <end position="116"/>
    </location>
</feature>
<dbReference type="EMBL" id="CABMJJ010000009">
    <property type="protein sequence ID" value="VVC04012.1"/>
    <property type="molecule type" value="Genomic_DNA"/>
</dbReference>
<dbReference type="GO" id="GO:0016020">
    <property type="term" value="C:membrane"/>
    <property type="evidence" value="ECO:0007669"/>
    <property type="project" value="UniProtKB-SubCell"/>
</dbReference>
<evidence type="ECO:0000256" key="4">
    <source>
        <dbReference type="ARBA" id="ARBA00023136"/>
    </source>
</evidence>
<proteinExistence type="predicted"/>
<dbReference type="AlphaFoldDB" id="A0A5E4LVG2"/>
<feature type="transmembrane region" description="Helical" evidence="5">
    <location>
        <begin position="142"/>
        <end position="167"/>
    </location>
</feature>
<evidence type="ECO:0000256" key="1">
    <source>
        <dbReference type="ARBA" id="ARBA00004141"/>
    </source>
</evidence>
<dbReference type="Pfam" id="PF04893">
    <property type="entry name" value="Yip1"/>
    <property type="match status" value="1"/>
</dbReference>
<feature type="transmembrane region" description="Helical" evidence="5">
    <location>
        <begin position="42"/>
        <end position="66"/>
    </location>
</feature>
<accession>A0A5E4LVG2</accession>
<comment type="caution">
    <text evidence="7">The sequence shown here is derived from an EMBL/GenBank/DDBJ whole genome shotgun (WGS) entry which is preliminary data.</text>
</comment>
<comment type="subcellular location">
    <subcellularLocation>
        <location evidence="1">Membrane</location>
        <topology evidence="1">Multi-pass membrane protein</topology>
    </subcellularLocation>
</comment>
<feature type="transmembrane region" description="Helical" evidence="5">
    <location>
        <begin position="188"/>
        <end position="216"/>
    </location>
</feature>
<organism evidence="7 8">
    <name type="scientific">Candidatus Bilamarchaeum dharawalense</name>
    <dbReference type="NCBI Taxonomy" id="2885759"/>
    <lineage>
        <taxon>Archaea</taxon>
        <taxon>Candidatus Micrarchaeota</taxon>
        <taxon>Candidatus Micrarchaeia</taxon>
        <taxon>Candidatus Anstonellales</taxon>
        <taxon>Candidatus Bilamarchaeaceae</taxon>
        <taxon>Candidatus Bilamarchaeum</taxon>
    </lineage>
</organism>
<dbReference type="InterPro" id="IPR006977">
    <property type="entry name" value="Yip1_dom"/>
</dbReference>
<evidence type="ECO:0000313" key="8">
    <source>
        <dbReference type="Proteomes" id="UP000789941"/>
    </source>
</evidence>
<evidence type="ECO:0000313" key="7">
    <source>
        <dbReference type="EMBL" id="VVC04012.1"/>
    </source>
</evidence>
<evidence type="ECO:0000256" key="2">
    <source>
        <dbReference type="ARBA" id="ARBA00022692"/>
    </source>
</evidence>
<name>A0A5E4LVG2_9ARCH</name>
<evidence type="ECO:0000256" key="3">
    <source>
        <dbReference type="ARBA" id="ARBA00022989"/>
    </source>
</evidence>
<keyword evidence="2 5" id="KW-0812">Transmembrane</keyword>
<protein>
    <submittedName>
        <fullName evidence="7">Yip1 domain protein</fullName>
    </submittedName>
</protein>
<dbReference type="Proteomes" id="UP000789941">
    <property type="component" value="Unassembled WGS sequence"/>
</dbReference>